<dbReference type="Pfam" id="PF16515">
    <property type="entry name" value="HIP1_clath_bdg"/>
    <property type="match status" value="1"/>
</dbReference>
<protein>
    <recommendedName>
        <fullName evidence="3">Huntingtin-interacting protein 1 clathrin-binding domain-containing protein</fullName>
    </recommendedName>
</protein>
<dbReference type="Gene3D" id="6.10.250.920">
    <property type="match status" value="1"/>
</dbReference>
<reference evidence="4 5" key="1">
    <citation type="submission" date="2021-06" db="EMBL/GenBank/DDBJ databases">
        <authorList>
            <person name="Palmer J.M."/>
        </authorList>
    </citation>
    <scope>NUCLEOTIDE SEQUENCE [LARGE SCALE GENOMIC DNA]</scope>
    <source>
        <strain evidence="4 5">GA_2019</strain>
        <tissue evidence="4">Muscle</tissue>
    </source>
</reference>
<accession>A0ABV0NRZ6</accession>
<evidence type="ECO:0000259" key="3">
    <source>
        <dbReference type="Pfam" id="PF16515"/>
    </source>
</evidence>
<dbReference type="InterPro" id="IPR032422">
    <property type="entry name" value="HIP1_clath-bd"/>
</dbReference>
<keyword evidence="5" id="KW-1185">Reference proteome</keyword>
<dbReference type="Proteomes" id="UP001476798">
    <property type="component" value="Unassembled WGS sequence"/>
</dbReference>
<dbReference type="Gene3D" id="1.20.5.1700">
    <property type="match status" value="1"/>
</dbReference>
<evidence type="ECO:0000313" key="4">
    <source>
        <dbReference type="EMBL" id="MEQ2174187.1"/>
    </source>
</evidence>
<comment type="caution">
    <text evidence="4">The sequence shown here is derived from an EMBL/GenBank/DDBJ whole genome shotgun (WGS) entry which is preliminary data.</text>
</comment>
<feature type="coiled-coil region" evidence="1">
    <location>
        <begin position="149"/>
        <end position="183"/>
    </location>
</feature>
<feature type="non-terminal residue" evidence="4">
    <location>
        <position position="418"/>
    </location>
</feature>
<sequence>ELQQHVTQSSTQREEIIRLKQELQLLHTDLALTGEGESWKDELLELSRSKQERIMSELLCLQQQLHGQLEGLLSAAQNAQGGPQKCKLKATFAPSSTQCDFLFTIMMFILIPLPLIRRLSCNPIKNLRFTGISPDVLLGHRERFRDLFMRLAQKCMIELKAQVNRLEAEVEEQRTHKQVALVENEHLRMEVEALRTTNVANVGAQIGYKEADTFREASVLNKAKLFMLPLHIKRSGSDGFNRGSLSMNFLQEGTQVSSSLAALQAERDTLLRSTMEKDAELSSLRQQAQQQQSSVDLEKDRLKRELEALRAQLQQQLAINAEQKLEIDRLKRELDSTRAELTRVNTLLQSRELSGTQLNSTLAGLQAEKEMLLKSVRDHEAELKSLRQQAHLHQSTLEQERQRSSMELGSLHAQLQHQ</sequence>
<gene>
    <name evidence="4" type="ORF">GOODEAATRI_005276</name>
</gene>
<dbReference type="EMBL" id="JAHRIO010050213">
    <property type="protein sequence ID" value="MEQ2174187.1"/>
    <property type="molecule type" value="Genomic_DNA"/>
</dbReference>
<keyword evidence="1" id="KW-0175">Coiled coil</keyword>
<organism evidence="4 5">
    <name type="scientific">Goodea atripinnis</name>
    <dbReference type="NCBI Taxonomy" id="208336"/>
    <lineage>
        <taxon>Eukaryota</taxon>
        <taxon>Metazoa</taxon>
        <taxon>Chordata</taxon>
        <taxon>Craniata</taxon>
        <taxon>Vertebrata</taxon>
        <taxon>Euteleostomi</taxon>
        <taxon>Actinopterygii</taxon>
        <taxon>Neopterygii</taxon>
        <taxon>Teleostei</taxon>
        <taxon>Neoteleostei</taxon>
        <taxon>Acanthomorphata</taxon>
        <taxon>Ovalentaria</taxon>
        <taxon>Atherinomorphae</taxon>
        <taxon>Cyprinodontiformes</taxon>
        <taxon>Goodeidae</taxon>
        <taxon>Goodea</taxon>
    </lineage>
</organism>
<feature type="domain" description="Huntingtin-interacting protein 1 clathrin-binding" evidence="3">
    <location>
        <begin position="273"/>
        <end position="372"/>
    </location>
</feature>
<feature type="region of interest" description="Disordered" evidence="2">
    <location>
        <begin position="389"/>
        <end position="418"/>
    </location>
</feature>
<proteinExistence type="predicted"/>
<name>A0ABV0NRZ6_9TELE</name>
<evidence type="ECO:0000313" key="5">
    <source>
        <dbReference type="Proteomes" id="UP001476798"/>
    </source>
</evidence>
<feature type="non-terminal residue" evidence="4">
    <location>
        <position position="1"/>
    </location>
</feature>
<evidence type="ECO:0000256" key="1">
    <source>
        <dbReference type="SAM" id="Coils"/>
    </source>
</evidence>
<evidence type="ECO:0000256" key="2">
    <source>
        <dbReference type="SAM" id="MobiDB-lite"/>
    </source>
</evidence>